<evidence type="ECO:0000256" key="3">
    <source>
        <dbReference type="ARBA" id="ARBA00023163"/>
    </source>
</evidence>
<gene>
    <name evidence="5" type="ORF">SAMN05421757_101798</name>
</gene>
<evidence type="ECO:0000256" key="1">
    <source>
        <dbReference type="ARBA" id="ARBA00023015"/>
    </source>
</evidence>
<keyword evidence="2" id="KW-0238">DNA-binding</keyword>
<organism evidence="5 6">
    <name type="scientific">Tropicimonas sediminicola</name>
    <dbReference type="NCBI Taxonomy" id="1031541"/>
    <lineage>
        <taxon>Bacteria</taxon>
        <taxon>Pseudomonadati</taxon>
        <taxon>Pseudomonadota</taxon>
        <taxon>Alphaproteobacteria</taxon>
        <taxon>Rhodobacterales</taxon>
        <taxon>Roseobacteraceae</taxon>
        <taxon>Tropicimonas</taxon>
    </lineage>
</organism>
<dbReference type="SUPFAM" id="SSF75516">
    <property type="entry name" value="Pheromone-binding domain of LuxR-like quorum-sensing transcription factors"/>
    <property type="match status" value="1"/>
</dbReference>
<proteinExistence type="predicted"/>
<dbReference type="Proteomes" id="UP000198426">
    <property type="component" value="Unassembled WGS sequence"/>
</dbReference>
<keyword evidence="6" id="KW-1185">Reference proteome</keyword>
<dbReference type="PROSITE" id="PS50043">
    <property type="entry name" value="HTH_LUXR_2"/>
    <property type="match status" value="1"/>
</dbReference>
<accession>A0A239DF39</accession>
<dbReference type="PRINTS" id="PR00038">
    <property type="entry name" value="HTHLUXR"/>
</dbReference>
<dbReference type="EMBL" id="FZOY01000001">
    <property type="protein sequence ID" value="SNS31015.1"/>
    <property type="molecule type" value="Genomic_DNA"/>
</dbReference>
<evidence type="ECO:0000256" key="2">
    <source>
        <dbReference type="ARBA" id="ARBA00023125"/>
    </source>
</evidence>
<sequence>MVSCEEFIVRLREAPDTDALWKTTLDFFHERGATRVSYRHFLSDYESELEPTIYHDGFPERLATRFIEEELFRNNPIALIALATTEPFYWSDTERMAELSEEALRILDILREEVSGDGVILQLFGPDCRNGTVNLGFPEGAPRLSPDALRELQLVAQAAHLCYCNMVSTTPQTPLGMTARELEVLEWIARGKSNSVIADILGISVHTVDTHVRRIFRKLGVNDRTTAAVKGLGAGLVQAVA</sequence>
<dbReference type="CDD" id="cd06170">
    <property type="entry name" value="LuxR_C_like"/>
    <property type="match status" value="1"/>
</dbReference>
<evidence type="ECO:0000259" key="4">
    <source>
        <dbReference type="PROSITE" id="PS50043"/>
    </source>
</evidence>
<evidence type="ECO:0000313" key="5">
    <source>
        <dbReference type="EMBL" id="SNS31015.1"/>
    </source>
</evidence>
<dbReference type="AlphaFoldDB" id="A0A239DF39"/>
<dbReference type="InterPro" id="IPR005143">
    <property type="entry name" value="TF_LuxR_autoind-bd_dom"/>
</dbReference>
<dbReference type="Pfam" id="PF00196">
    <property type="entry name" value="GerE"/>
    <property type="match status" value="1"/>
</dbReference>
<dbReference type="Pfam" id="PF03472">
    <property type="entry name" value="Autoind_bind"/>
    <property type="match status" value="1"/>
</dbReference>
<keyword evidence="3" id="KW-0804">Transcription</keyword>
<dbReference type="InterPro" id="IPR000792">
    <property type="entry name" value="Tscrpt_reg_LuxR_C"/>
</dbReference>
<keyword evidence="1" id="KW-0805">Transcription regulation</keyword>
<dbReference type="SUPFAM" id="SSF46894">
    <property type="entry name" value="C-terminal effector domain of the bipartite response regulators"/>
    <property type="match status" value="1"/>
</dbReference>
<feature type="domain" description="HTH luxR-type" evidence="4">
    <location>
        <begin position="170"/>
        <end position="235"/>
    </location>
</feature>
<dbReference type="RefSeq" id="WP_089231439.1">
    <property type="nucleotide sequence ID" value="NZ_FZOY01000001.1"/>
</dbReference>
<dbReference type="InterPro" id="IPR016032">
    <property type="entry name" value="Sig_transdc_resp-reg_C-effctor"/>
</dbReference>
<protein>
    <submittedName>
        <fullName evidence="5">LuxR family transcriptional regulator/LuxR family transcriptional regulator, quorum-sensing system regulator CciR</fullName>
    </submittedName>
</protein>
<reference evidence="5 6" key="1">
    <citation type="submission" date="2017-06" db="EMBL/GenBank/DDBJ databases">
        <authorList>
            <person name="Kim H.J."/>
            <person name="Triplett B.A."/>
        </authorList>
    </citation>
    <scope>NUCLEOTIDE SEQUENCE [LARGE SCALE GENOMIC DNA]</scope>
    <source>
        <strain evidence="5 6">DSM 29339</strain>
    </source>
</reference>
<dbReference type="PANTHER" id="PTHR44688:SF16">
    <property type="entry name" value="DNA-BINDING TRANSCRIPTIONAL ACTIVATOR DEVR_DOSR"/>
    <property type="match status" value="1"/>
</dbReference>
<dbReference type="GO" id="GO:0006355">
    <property type="term" value="P:regulation of DNA-templated transcription"/>
    <property type="evidence" value="ECO:0007669"/>
    <property type="project" value="InterPro"/>
</dbReference>
<evidence type="ECO:0000313" key="6">
    <source>
        <dbReference type="Proteomes" id="UP000198426"/>
    </source>
</evidence>
<dbReference type="InterPro" id="IPR036388">
    <property type="entry name" value="WH-like_DNA-bd_sf"/>
</dbReference>
<name>A0A239DF39_9RHOB</name>
<dbReference type="PROSITE" id="PS00622">
    <property type="entry name" value="HTH_LUXR_1"/>
    <property type="match status" value="1"/>
</dbReference>
<dbReference type="Gene3D" id="1.10.10.10">
    <property type="entry name" value="Winged helix-like DNA-binding domain superfamily/Winged helix DNA-binding domain"/>
    <property type="match status" value="1"/>
</dbReference>
<dbReference type="GO" id="GO:0003677">
    <property type="term" value="F:DNA binding"/>
    <property type="evidence" value="ECO:0007669"/>
    <property type="project" value="UniProtKB-KW"/>
</dbReference>
<dbReference type="PANTHER" id="PTHR44688">
    <property type="entry name" value="DNA-BINDING TRANSCRIPTIONAL ACTIVATOR DEVR_DOSR"/>
    <property type="match status" value="1"/>
</dbReference>
<dbReference type="InterPro" id="IPR036693">
    <property type="entry name" value="TF_LuxR_autoind-bd_dom_sf"/>
</dbReference>
<dbReference type="Gene3D" id="3.30.450.80">
    <property type="entry name" value="Transcription factor LuxR-like, autoinducer-binding domain"/>
    <property type="match status" value="1"/>
</dbReference>
<dbReference type="SMART" id="SM00421">
    <property type="entry name" value="HTH_LUXR"/>
    <property type="match status" value="1"/>
</dbReference>